<name>A0A9P4MKW9_9PEZI</name>
<reference evidence="2" key="1">
    <citation type="journal article" date="2020" name="Stud. Mycol.">
        <title>101 Dothideomycetes genomes: a test case for predicting lifestyles and emergence of pathogens.</title>
        <authorList>
            <person name="Haridas S."/>
            <person name="Albert R."/>
            <person name="Binder M."/>
            <person name="Bloem J."/>
            <person name="Labutti K."/>
            <person name="Salamov A."/>
            <person name="Andreopoulos B."/>
            <person name="Baker S."/>
            <person name="Barry K."/>
            <person name="Bills G."/>
            <person name="Bluhm B."/>
            <person name="Cannon C."/>
            <person name="Castanera R."/>
            <person name="Culley D."/>
            <person name="Daum C."/>
            <person name="Ezra D."/>
            <person name="Gonzalez J."/>
            <person name="Henrissat B."/>
            <person name="Kuo A."/>
            <person name="Liang C."/>
            <person name="Lipzen A."/>
            <person name="Lutzoni F."/>
            <person name="Magnuson J."/>
            <person name="Mondo S."/>
            <person name="Nolan M."/>
            <person name="Ohm R."/>
            <person name="Pangilinan J."/>
            <person name="Park H.-J."/>
            <person name="Ramirez L."/>
            <person name="Alfaro M."/>
            <person name="Sun H."/>
            <person name="Tritt A."/>
            <person name="Yoshinaga Y."/>
            <person name="Zwiers L.-H."/>
            <person name="Turgeon B."/>
            <person name="Goodwin S."/>
            <person name="Spatafora J."/>
            <person name="Crous P."/>
            <person name="Grigoriev I."/>
        </authorList>
    </citation>
    <scope>NUCLEOTIDE SEQUENCE</scope>
    <source>
        <strain evidence="2">CBS 260.36</strain>
    </source>
</reference>
<evidence type="ECO:0000313" key="2">
    <source>
        <dbReference type="EMBL" id="KAF2153584.1"/>
    </source>
</evidence>
<dbReference type="OrthoDB" id="39175at2759"/>
<protein>
    <submittedName>
        <fullName evidence="2">Uncharacterized protein</fullName>
    </submittedName>
</protein>
<feature type="region of interest" description="Disordered" evidence="1">
    <location>
        <begin position="126"/>
        <end position="151"/>
    </location>
</feature>
<proteinExistence type="predicted"/>
<keyword evidence="3" id="KW-1185">Reference proteome</keyword>
<dbReference type="EMBL" id="ML996085">
    <property type="protein sequence ID" value="KAF2153584.1"/>
    <property type="molecule type" value="Genomic_DNA"/>
</dbReference>
<feature type="compositionally biased region" description="Polar residues" evidence="1">
    <location>
        <begin position="139"/>
        <end position="151"/>
    </location>
</feature>
<evidence type="ECO:0000313" key="3">
    <source>
        <dbReference type="Proteomes" id="UP000799439"/>
    </source>
</evidence>
<dbReference type="Proteomes" id="UP000799439">
    <property type="component" value="Unassembled WGS sequence"/>
</dbReference>
<dbReference type="AlphaFoldDB" id="A0A9P4MKW9"/>
<comment type="caution">
    <text evidence="2">The sequence shown here is derived from an EMBL/GenBank/DDBJ whole genome shotgun (WGS) entry which is preliminary data.</text>
</comment>
<organism evidence="2 3">
    <name type="scientific">Myriangium duriaei CBS 260.36</name>
    <dbReference type="NCBI Taxonomy" id="1168546"/>
    <lineage>
        <taxon>Eukaryota</taxon>
        <taxon>Fungi</taxon>
        <taxon>Dikarya</taxon>
        <taxon>Ascomycota</taxon>
        <taxon>Pezizomycotina</taxon>
        <taxon>Dothideomycetes</taxon>
        <taxon>Dothideomycetidae</taxon>
        <taxon>Myriangiales</taxon>
        <taxon>Myriangiaceae</taxon>
        <taxon>Myriangium</taxon>
    </lineage>
</organism>
<gene>
    <name evidence="2" type="ORF">K461DRAFT_278395</name>
</gene>
<accession>A0A9P4MKW9</accession>
<evidence type="ECO:0000256" key="1">
    <source>
        <dbReference type="SAM" id="MobiDB-lite"/>
    </source>
</evidence>
<sequence length="264" mass="29247">MLFCNALYSAQAFRASSLAEEAPSSLQAFELQALQRALAVCSWFRDLNPLAKSTIGYSSDMFFAMVAFCCDYIIHVRETLKDVDQGVFDRDHIVLDVAELMVDLGTDDMHCSRILGQRIMNSYNASKSPSPQGFIPNPVKSQQPTPRSSVTYRPTLHQRSCSADVFTFHSSNGTENSFDGHDTSGHSSISHSPQFAVAMPYGSWSTTNLSLQNMELPPCDLNDTHPDAMMPMTLDDNNANKVYGLTADAMWMDDQTLPTPTAFF</sequence>